<dbReference type="AlphaFoldDB" id="A0A4Y9R249"/>
<sequence length="244" mass="26450">MTPEGRLPKVDLNELQGQQPAKKLTAVERRHVENKIIGWVGAVFVAVSVIVAIFSVFAANRAADSTAEEIAAVNAARISDSRAECQFLVQDAMAQTTGLLGRWLNDDPDPEGPAADMVARDPLVEQAVMASLFHTASCISEPVVPESSDLGAALSNRVSDMYWAFIGIRVHQPIASTQEQNECIIKAVTSTAEVLGSINQFVTELRADDETIDEVTDEVLEEMDTPTPDFNGLKDRCVPPDEDN</sequence>
<dbReference type="RefSeq" id="WP_135119305.1">
    <property type="nucleotide sequence ID" value="NZ_SPQZ01000002.1"/>
</dbReference>
<evidence type="ECO:0000313" key="3">
    <source>
        <dbReference type="EMBL" id="TFV98771.1"/>
    </source>
</evidence>
<gene>
    <name evidence="3" type="ORF">E4M00_04460</name>
</gene>
<evidence type="ECO:0000313" key="4">
    <source>
        <dbReference type="Proteomes" id="UP000298127"/>
    </source>
</evidence>
<feature type="region of interest" description="Disordered" evidence="1">
    <location>
        <begin position="223"/>
        <end position="244"/>
    </location>
</feature>
<evidence type="ECO:0000256" key="1">
    <source>
        <dbReference type="SAM" id="MobiDB-lite"/>
    </source>
</evidence>
<accession>A0A4Y9R249</accession>
<evidence type="ECO:0000256" key="2">
    <source>
        <dbReference type="SAM" id="Phobius"/>
    </source>
</evidence>
<keyword evidence="4" id="KW-1185">Reference proteome</keyword>
<proteinExistence type="predicted"/>
<name>A0A4Y9R249_9MICO</name>
<keyword evidence="2" id="KW-0812">Transmembrane</keyword>
<organism evidence="3 4">
    <name type="scientific">Orlajensenia leifsoniae</name>
    <dbReference type="NCBI Taxonomy" id="2561933"/>
    <lineage>
        <taxon>Bacteria</taxon>
        <taxon>Bacillati</taxon>
        <taxon>Actinomycetota</taxon>
        <taxon>Actinomycetes</taxon>
        <taxon>Micrococcales</taxon>
        <taxon>Microbacteriaceae</taxon>
        <taxon>Orlajensenia</taxon>
    </lineage>
</organism>
<feature type="compositionally biased region" description="Basic and acidic residues" evidence="1">
    <location>
        <begin position="232"/>
        <end position="244"/>
    </location>
</feature>
<dbReference type="Proteomes" id="UP000298127">
    <property type="component" value="Unassembled WGS sequence"/>
</dbReference>
<keyword evidence="2" id="KW-0472">Membrane</keyword>
<reference evidence="3 4" key="1">
    <citation type="journal article" date="2018" name="J. Microbiol.">
        <title>Leifsonia flava sp. nov., a novel actinobacterium isolated from the rhizosphere of Aquilegia viridiflora.</title>
        <authorList>
            <person name="Cai Y."/>
            <person name="Tao W.Z."/>
            <person name="Ma Y.J."/>
            <person name="Cheng J."/>
            <person name="Zhang M.Y."/>
            <person name="Zhang Y.X."/>
        </authorList>
    </citation>
    <scope>NUCLEOTIDE SEQUENCE [LARGE SCALE GENOMIC DNA]</scope>
    <source>
        <strain evidence="3 4">SYP-B2174</strain>
    </source>
</reference>
<comment type="caution">
    <text evidence="3">The sequence shown here is derived from an EMBL/GenBank/DDBJ whole genome shotgun (WGS) entry which is preliminary data.</text>
</comment>
<keyword evidence="2" id="KW-1133">Transmembrane helix</keyword>
<dbReference type="EMBL" id="SPQZ01000002">
    <property type="protein sequence ID" value="TFV98771.1"/>
    <property type="molecule type" value="Genomic_DNA"/>
</dbReference>
<protein>
    <submittedName>
        <fullName evidence="3">Uncharacterized protein</fullName>
    </submittedName>
</protein>
<feature type="transmembrane region" description="Helical" evidence="2">
    <location>
        <begin position="36"/>
        <end position="59"/>
    </location>
</feature>